<keyword evidence="8" id="KW-1185">Reference proteome</keyword>
<evidence type="ECO:0000256" key="4">
    <source>
        <dbReference type="ARBA" id="ARBA00023136"/>
    </source>
</evidence>
<keyword evidence="3 5" id="KW-1133">Transmembrane helix</keyword>
<evidence type="ECO:0000256" key="2">
    <source>
        <dbReference type="ARBA" id="ARBA00022692"/>
    </source>
</evidence>
<proteinExistence type="predicted"/>
<dbReference type="RefSeq" id="WP_187468770.1">
    <property type="nucleotide sequence ID" value="NZ_JACSIT010000154.1"/>
</dbReference>
<protein>
    <submittedName>
        <fullName evidence="7">Translocation/assembly module TamB domain-containing protein</fullName>
    </submittedName>
</protein>
<dbReference type="EMBL" id="JACSIT010000154">
    <property type="protein sequence ID" value="MBC6996763.1"/>
    <property type="molecule type" value="Genomic_DNA"/>
</dbReference>
<feature type="transmembrane region" description="Helical" evidence="5">
    <location>
        <begin position="27"/>
        <end position="44"/>
    </location>
</feature>
<feature type="domain" description="Translocation and assembly module TamB C-terminal" evidence="6">
    <location>
        <begin position="1140"/>
        <end position="1594"/>
    </location>
</feature>
<dbReference type="GO" id="GO:0009306">
    <property type="term" value="P:protein secretion"/>
    <property type="evidence" value="ECO:0007669"/>
    <property type="project" value="InterPro"/>
</dbReference>
<organism evidence="7 8">
    <name type="scientific">Neolewinella lacunae</name>
    <dbReference type="NCBI Taxonomy" id="1517758"/>
    <lineage>
        <taxon>Bacteria</taxon>
        <taxon>Pseudomonadati</taxon>
        <taxon>Bacteroidota</taxon>
        <taxon>Saprospiria</taxon>
        <taxon>Saprospirales</taxon>
        <taxon>Lewinellaceae</taxon>
        <taxon>Neolewinella</taxon>
    </lineage>
</organism>
<comment type="caution">
    <text evidence="7">The sequence shown here is derived from an EMBL/GenBank/DDBJ whole genome shotgun (WGS) entry which is preliminary data.</text>
</comment>
<evidence type="ECO:0000259" key="6">
    <source>
        <dbReference type="Pfam" id="PF04357"/>
    </source>
</evidence>
<dbReference type="Pfam" id="PF04357">
    <property type="entry name" value="TamB"/>
    <property type="match status" value="1"/>
</dbReference>
<evidence type="ECO:0000313" key="7">
    <source>
        <dbReference type="EMBL" id="MBC6996763.1"/>
    </source>
</evidence>
<evidence type="ECO:0000256" key="5">
    <source>
        <dbReference type="SAM" id="Phobius"/>
    </source>
</evidence>
<reference evidence="7" key="1">
    <citation type="submission" date="2020-08" db="EMBL/GenBank/DDBJ databases">
        <title>Lewinella bacteria from marine environments.</title>
        <authorList>
            <person name="Zhong Y."/>
        </authorList>
    </citation>
    <scope>NUCLEOTIDE SEQUENCE</scope>
    <source>
        <strain evidence="7">KCTC 42187</strain>
    </source>
</reference>
<dbReference type="Proteomes" id="UP000650081">
    <property type="component" value="Unassembled WGS sequence"/>
</dbReference>
<comment type="subcellular location">
    <subcellularLocation>
        <location evidence="1">Membrane</location>
        <topology evidence="1">Single-pass membrane protein</topology>
    </subcellularLocation>
</comment>
<keyword evidence="2 5" id="KW-0812">Transmembrane</keyword>
<accession>A0A923TB18</accession>
<sequence length="1613" mass="181277">MDQQTPQIEESKKPRRFGRAWKWSRRLFLWLLTVPIALFLLFQWQPVQDWLAGRVTKALSAALETRVEVEQVRISWLDELTINGLFIEDKYGDTLLYSQHLEADFSIFSGLKIEGILIADTRFQIRRDLGDAESNLATALRKLLPTSDEPANPLNLKLQRVDLQRITFIQNDSVKGQRFDVSLLSGILRMDDLDLPNREVRIGSVELREPLVRQTTFAPSPIPEVLRQMDSLVQERGDTNYLHITANSIEVIDGSYVLDNFRRDPIDVADITAVDFARLGTSNVDLELTEVDFYNGAFQAALKHLSLEEKSGFVLDRLSVQDLKITGTELQLYDLELVTAESYLSDSLRFTFRNGWNAWSDFNDEVRMDIRVKNSDVAVRDILYFARNLRFNPFFRENRGQKINIGGWFSGPVNNLRGRDVVLSLDPYSSLAGSFGSRNLAKRGSESLNLDLQRLSTNMRTLRRLFPDLDPPENFDRLGGLRFRGRFDGFFTDFVATGDLRTDIGRANFNMAMVIDERQPARYLGQLALNDFDLGTWTQNPEFGLVTFNGAIENGIGLEAAAAKADLTATVQEFNFRGYTYHNAVVDGRLEEKFFNGTFQIADDNIDLNFVGQLDFRDSVPSFDFDANLREFDLLALNLSTRPIALSGNIDLNLLGSNFSQMEGRVELDSFNVLLDTVNIDIDSLIAYSNFNAKGQKVVKLESDIATGEIVGRFDLDDVTGSLTNYLLAYYPSWAHRLRIKAPRRVPPPNRFSFAFNVLNSRGLNRLINPQLGSLQDISLSGEYDGFIDELKAELLAPALSFGNLRMVDLVLRTQGSKGEGELDFSVDSTFSNGKHLLNRVTLNSLIDDELINFGITYGGSEENVLLDKINLDGLLTLPDSQNYRLSFEESVLEIFQERWQIRGGNYLTFGPEYIDAQNFSLRSGRRTIRLNKLGNNGLNLDILNLDLGLIDSLWAYEALNFSGEVDINVSVANVFKQEGIRANVRSDTFLMNGDDYGYLSLDLTAPNPRSKLTAYLNLNRDTAQIIAEATYNLADLTENPSSARDRKNYLDLNVGINGYPLDIGRYWVGGSVSDITGLFNAKLNMVGPTSQLDVSGYIDALGGAFTIDYLQTRYRFYQSRVNITNTLFDLANTRLIDRLGNAAVVTGGITHDRLKNLGLNARIDTEQFLALDLKPGFNPLFYGTALGTGRVVFTGTFRQPDIYVAATVGRGSRLSIPVSYGSEAGPIENVRFVNRGVYTEEVQPTAVEPTGVSLRMDLSVRDEAIGEIIFDEEVGDILRGQGNGNLQLNIPRDGELEMYGDYYITEGSYLFTFQKIINKEFSVRPGSKVTWTGDPFAATLDIEADYENLKTPILPFIQEYLINESGTENAVTTNARKATDVDLTLKLSGLLTQPDINFDLNFPNLDGDLERYANNKRRLLLLDQNELNRQVFGLIVAGQFLPSDLSFGISDAAINTLSEWLSTYVSLLIKDLLKDAFGEEAFISTIDFDLAYSSYRNSAFNTTNDGRSSAFELSFSRDINDRLKVRGDVSLLNNNQLSGLGNSGTFVGNDFVLEYILNDARSLKVRVYQRYEPDITSGGRFQVGTGLSWRREFDTFKEFFDGFKKDAKTLEK</sequence>
<evidence type="ECO:0000256" key="1">
    <source>
        <dbReference type="ARBA" id="ARBA00004167"/>
    </source>
</evidence>
<keyword evidence="4 5" id="KW-0472">Membrane</keyword>
<gene>
    <name evidence="7" type="ORF">H9S92_21500</name>
</gene>
<evidence type="ECO:0000256" key="3">
    <source>
        <dbReference type="ARBA" id="ARBA00022989"/>
    </source>
</evidence>
<evidence type="ECO:0000313" key="8">
    <source>
        <dbReference type="Proteomes" id="UP000650081"/>
    </source>
</evidence>
<dbReference type="GO" id="GO:0005886">
    <property type="term" value="C:plasma membrane"/>
    <property type="evidence" value="ECO:0007669"/>
    <property type="project" value="InterPro"/>
</dbReference>
<name>A0A923TB18_9BACT</name>
<dbReference type="InterPro" id="IPR007452">
    <property type="entry name" value="TamB_C"/>
</dbReference>